<gene>
    <name evidence="1" type="ordered locus">PECL_739</name>
</gene>
<proteinExistence type="predicted"/>
<dbReference type="Proteomes" id="UP000005444">
    <property type="component" value="Chromosome"/>
</dbReference>
<evidence type="ECO:0000313" key="1">
    <source>
        <dbReference type="EMBL" id="AEV95030.1"/>
    </source>
</evidence>
<dbReference type="KEGG" id="pce:PECL_739"/>
<reference evidence="1 2" key="1">
    <citation type="journal article" date="2012" name="J. Bacteriol.">
        <title>Complete Genome Sequence of the Beer Spoilage Organism Pediococcus claussenii ATCC BAA-344T.</title>
        <authorList>
            <person name="Pittet V."/>
            <person name="Abegunde T."/>
            <person name="Marfleet T."/>
            <person name="Haakensen M."/>
            <person name="Morrow K."/>
            <person name="Jayaprakash T."/>
            <person name="Schroeder K."/>
            <person name="Trost B."/>
            <person name="Byrns S."/>
            <person name="Bergsveinson J."/>
            <person name="Kusalik A."/>
            <person name="Ziola B."/>
        </authorList>
    </citation>
    <scope>NUCLEOTIDE SEQUENCE [LARGE SCALE GENOMIC DNA]</scope>
    <source>
        <strain evidence="1 2">ATCC BAA-344</strain>
    </source>
</reference>
<protein>
    <submittedName>
        <fullName evidence="1">Uncharacterized protein</fullName>
    </submittedName>
</protein>
<evidence type="ECO:0000313" key="2">
    <source>
        <dbReference type="Proteomes" id="UP000005444"/>
    </source>
</evidence>
<dbReference type="HOGENOM" id="CLU_1509223_0_0_9"/>
<organism evidence="1 2">
    <name type="scientific">Pediococcus claussenii (strain ATCC BAA-344 / DSM 14800 / JCM 18046 / KCTC 3811 / LMG 21948 / P06)</name>
    <dbReference type="NCBI Taxonomy" id="701521"/>
    <lineage>
        <taxon>Bacteria</taxon>
        <taxon>Bacillati</taxon>
        <taxon>Bacillota</taxon>
        <taxon>Bacilli</taxon>
        <taxon>Lactobacillales</taxon>
        <taxon>Lactobacillaceae</taxon>
        <taxon>Pediococcus</taxon>
    </lineage>
</organism>
<dbReference type="AlphaFoldDB" id="G8PCP5"/>
<dbReference type="STRING" id="701521.PECL_739"/>
<name>G8PCP5_PEDCP</name>
<dbReference type="EMBL" id="CP003137">
    <property type="protein sequence ID" value="AEV95030.1"/>
    <property type="molecule type" value="Genomic_DNA"/>
</dbReference>
<dbReference type="PATRIC" id="fig|701521.8.peg.708"/>
<sequence length="178" mass="20170">MGRSVILDSQKDYLRKNPLKIDLRDLPLFSAREASLKLGKSPSYIRQLYNNYPEKLLQGTVAKIGNVLVITQEGVDYLAENGVKEAVPDEVNGYLTEELIGAYFAIKNRKMQGDLRLMGIPYSYTVVANEAMPLEDDDFMYVQIRKINGSELLVAIVNHSEVSEEQLVRPRFIEKDGE</sequence>
<keyword evidence="2" id="KW-1185">Reference proteome</keyword>
<accession>G8PCP5</accession>